<evidence type="ECO:0000256" key="5">
    <source>
        <dbReference type="ARBA" id="ARBA00023065"/>
    </source>
</evidence>
<keyword evidence="2" id="KW-0813">Transport</keyword>
<dbReference type="FunFam" id="1.10.3080.10:FF:000018">
    <property type="entry name" value="Chloride transporter, ClC family"/>
    <property type="match status" value="1"/>
</dbReference>
<feature type="transmembrane region" description="Helical" evidence="11">
    <location>
        <begin position="428"/>
        <end position="451"/>
    </location>
</feature>
<dbReference type="SUPFAM" id="SSF54631">
    <property type="entry name" value="CBS-domain pair"/>
    <property type="match status" value="1"/>
</dbReference>
<keyword evidence="3 11" id="KW-0812">Transmembrane</keyword>
<proteinExistence type="predicted"/>
<feature type="transmembrane region" description="Helical" evidence="11">
    <location>
        <begin position="74"/>
        <end position="98"/>
    </location>
</feature>
<evidence type="ECO:0000313" key="13">
    <source>
        <dbReference type="EMBL" id="QDV30203.1"/>
    </source>
</evidence>
<dbReference type="InterPro" id="IPR046342">
    <property type="entry name" value="CBS_dom_sf"/>
</dbReference>
<keyword evidence="9" id="KW-0407">Ion channel</keyword>
<feature type="transmembrane region" description="Helical" evidence="11">
    <location>
        <begin position="172"/>
        <end position="190"/>
    </location>
</feature>
<dbReference type="PRINTS" id="PR00762">
    <property type="entry name" value="CLCHANNEL"/>
</dbReference>
<keyword evidence="14" id="KW-1185">Reference proteome</keyword>
<feature type="transmembrane region" description="Helical" evidence="11">
    <location>
        <begin position="314"/>
        <end position="331"/>
    </location>
</feature>
<dbReference type="PANTHER" id="PTHR43427">
    <property type="entry name" value="CHLORIDE CHANNEL PROTEIN CLC-E"/>
    <property type="match status" value="1"/>
</dbReference>
<keyword evidence="4 11" id="KW-1133">Transmembrane helix</keyword>
<name>A0A518GNJ0_9PLAN</name>
<dbReference type="KEGG" id="peh:Spb1_21310"/>
<keyword evidence="10" id="KW-0129">CBS domain</keyword>
<gene>
    <name evidence="13" type="primary">clcA</name>
    <name evidence="13" type="ORF">Spb1_21310</name>
</gene>
<dbReference type="PROSITE" id="PS51371">
    <property type="entry name" value="CBS"/>
    <property type="match status" value="1"/>
</dbReference>
<sequence length="605" mass="64600">MSASHPRITAFYSHATLRILILSVIVGVVAGLGAALFQTLCQFVTWGTLETWAGYSAPEPTGEPRLFPPGSHTFVPWMLVLITTIGGLISGLLVFCIAPEAEGHGTDNVIAAFHHGRGLIRARVPLVKLLASAITIGTGGSGGREGPIAQIGAAFGSNMARLLRLSVRERRILMAAGMGAGIGSIFRAPLAGAMFSAEIMYRDADIESDVIVPSAIASIIGYATFSQFLPVEFQNQPLFGSQTVYVMSSLWELIPLGLMALLLSGASWFYVRTFYGTVRLTHQLPLPPHFKPAIGAGLAALIGIGLYFLFDRNILALGVLATGYGTLEVALSNSSTAGIGLLCAVAFAKIITTSLTISSGGSGGVFGPSMVIGGCLGAACGLIFHHFFPGIVKQPELFAIVGMAGFFAGSARAPISTVLMVSEITGDYGLLLPTLWVSSLCFVLCRGWTLYHCQVESRSESPVHQYDWVPSQLAEKFVKDIKLTHTQVLRVDEPLTRIMHLLTTSHQNVFPVVDHYGALVGRISLDQLLPRLEDQTGWPKTFARDLSQPFAMTLTLSTPLAQAISDLAKSADGVIPVIDPDAANHYLGMLTSQQIMGSIHTNHRE</sequence>
<dbReference type="Gene3D" id="3.10.580.10">
    <property type="entry name" value="CBS-domain"/>
    <property type="match status" value="1"/>
</dbReference>
<dbReference type="CDD" id="cd00400">
    <property type="entry name" value="Voltage_gated_ClC"/>
    <property type="match status" value="1"/>
</dbReference>
<organism evidence="13 14">
    <name type="scientific">Planctopirus ephydatiae</name>
    <dbReference type="NCBI Taxonomy" id="2528019"/>
    <lineage>
        <taxon>Bacteria</taxon>
        <taxon>Pseudomonadati</taxon>
        <taxon>Planctomycetota</taxon>
        <taxon>Planctomycetia</taxon>
        <taxon>Planctomycetales</taxon>
        <taxon>Planctomycetaceae</taxon>
        <taxon>Planctopirus</taxon>
    </lineage>
</organism>
<evidence type="ECO:0000256" key="2">
    <source>
        <dbReference type="ARBA" id="ARBA00022448"/>
    </source>
</evidence>
<keyword evidence="5" id="KW-0406">Ion transport</keyword>
<evidence type="ECO:0000256" key="9">
    <source>
        <dbReference type="ARBA" id="ARBA00023303"/>
    </source>
</evidence>
<dbReference type="Pfam" id="PF00654">
    <property type="entry name" value="Voltage_CLC"/>
    <property type="match status" value="1"/>
</dbReference>
<dbReference type="InterPro" id="IPR001807">
    <property type="entry name" value="ClC"/>
</dbReference>
<keyword evidence="7" id="KW-0869">Chloride channel</keyword>
<feature type="transmembrane region" description="Helical" evidence="11">
    <location>
        <begin position="290"/>
        <end position="309"/>
    </location>
</feature>
<keyword evidence="8" id="KW-0868">Chloride</keyword>
<dbReference type="PANTHER" id="PTHR43427:SF6">
    <property type="entry name" value="CHLORIDE CHANNEL PROTEIN CLC-E"/>
    <property type="match status" value="1"/>
</dbReference>
<evidence type="ECO:0000256" key="1">
    <source>
        <dbReference type="ARBA" id="ARBA00004141"/>
    </source>
</evidence>
<dbReference type="InterPro" id="IPR050368">
    <property type="entry name" value="ClC-type_chloride_channel"/>
</dbReference>
<evidence type="ECO:0000256" key="6">
    <source>
        <dbReference type="ARBA" id="ARBA00023136"/>
    </source>
</evidence>
<dbReference type="GO" id="GO:0005254">
    <property type="term" value="F:chloride channel activity"/>
    <property type="evidence" value="ECO:0007669"/>
    <property type="project" value="UniProtKB-KW"/>
</dbReference>
<dbReference type="Pfam" id="PF00571">
    <property type="entry name" value="CBS"/>
    <property type="match status" value="1"/>
</dbReference>
<feature type="transmembrane region" description="Helical" evidence="11">
    <location>
        <begin position="364"/>
        <end position="385"/>
    </location>
</feature>
<dbReference type="EMBL" id="CP036299">
    <property type="protein sequence ID" value="QDV30203.1"/>
    <property type="molecule type" value="Genomic_DNA"/>
</dbReference>
<dbReference type="Gene3D" id="1.10.3080.10">
    <property type="entry name" value="Clc chloride channel"/>
    <property type="match status" value="1"/>
</dbReference>
<evidence type="ECO:0000256" key="4">
    <source>
        <dbReference type="ARBA" id="ARBA00022989"/>
    </source>
</evidence>
<evidence type="ECO:0000259" key="12">
    <source>
        <dbReference type="PROSITE" id="PS51371"/>
    </source>
</evidence>
<evidence type="ECO:0000256" key="11">
    <source>
        <dbReference type="SAM" id="Phobius"/>
    </source>
</evidence>
<dbReference type="InterPro" id="IPR000644">
    <property type="entry name" value="CBS_dom"/>
</dbReference>
<feature type="transmembrane region" description="Helical" evidence="11">
    <location>
        <begin position="250"/>
        <end position="270"/>
    </location>
</feature>
<keyword evidence="6 11" id="KW-0472">Membrane</keyword>
<dbReference type="Proteomes" id="UP000315349">
    <property type="component" value="Chromosome"/>
</dbReference>
<accession>A0A518GNJ0</accession>
<protein>
    <submittedName>
        <fullName evidence="13">H(+)/Cl(-) exchange transporter ClcA</fullName>
    </submittedName>
</protein>
<evidence type="ECO:0000256" key="3">
    <source>
        <dbReference type="ARBA" id="ARBA00022692"/>
    </source>
</evidence>
<evidence type="ECO:0000256" key="8">
    <source>
        <dbReference type="ARBA" id="ARBA00023214"/>
    </source>
</evidence>
<dbReference type="GO" id="GO:0034707">
    <property type="term" value="C:chloride channel complex"/>
    <property type="evidence" value="ECO:0007669"/>
    <property type="project" value="UniProtKB-KW"/>
</dbReference>
<comment type="subcellular location">
    <subcellularLocation>
        <location evidence="1">Membrane</location>
        <topology evidence="1">Multi-pass membrane protein</topology>
    </subcellularLocation>
</comment>
<dbReference type="AlphaFoldDB" id="A0A518GNJ0"/>
<dbReference type="SUPFAM" id="SSF81340">
    <property type="entry name" value="Clc chloride channel"/>
    <property type="match status" value="1"/>
</dbReference>
<feature type="transmembrane region" description="Helical" evidence="11">
    <location>
        <begin position="397"/>
        <end position="421"/>
    </location>
</feature>
<evidence type="ECO:0000256" key="7">
    <source>
        <dbReference type="ARBA" id="ARBA00023173"/>
    </source>
</evidence>
<reference evidence="13 14" key="1">
    <citation type="submission" date="2019-02" db="EMBL/GenBank/DDBJ databases">
        <title>Deep-cultivation of Planctomycetes and their phenomic and genomic characterization uncovers novel biology.</title>
        <authorList>
            <person name="Wiegand S."/>
            <person name="Jogler M."/>
            <person name="Boedeker C."/>
            <person name="Pinto D."/>
            <person name="Vollmers J."/>
            <person name="Rivas-Marin E."/>
            <person name="Kohn T."/>
            <person name="Peeters S.H."/>
            <person name="Heuer A."/>
            <person name="Rast P."/>
            <person name="Oberbeckmann S."/>
            <person name="Bunk B."/>
            <person name="Jeske O."/>
            <person name="Meyerdierks A."/>
            <person name="Storesund J.E."/>
            <person name="Kallscheuer N."/>
            <person name="Luecker S."/>
            <person name="Lage O.M."/>
            <person name="Pohl T."/>
            <person name="Merkel B.J."/>
            <person name="Hornburger P."/>
            <person name="Mueller R.-W."/>
            <person name="Bruemmer F."/>
            <person name="Labrenz M."/>
            <person name="Spormann A.M."/>
            <person name="Op den Camp H."/>
            <person name="Overmann J."/>
            <person name="Amann R."/>
            <person name="Jetten M.S.M."/>
            <person name="Mascher T."/>
            <person name="Medema M.H."/>
            <person name="Devos D.P."/>
            <person name="Kaster A.-K."/>
            <person name="Ovreas L."/>
            <person name="Rohde M."/>
            <person name="Galperin M.Y."/>
            <person name="Jogler C."/>
        </authorList>
    </citation>
    <scope>NUCLEOTIDE SEQUENCE [LARGE SCALE GENOMIC DNA]</scope>
    <source>
        <strain evidence="13 14">Spb1</strain>
    </source>
</reference>
<dbReference type="OrthoDB" id="9812438at2"/>
<feature type="transmembrane region" description="Helical" evidence="11">
    <location>
        <begin position="337"/>
        <end position="357"/>
    </location>
</feature>
<feature type="transmembrane region" description="Helical" evidence="11">
    <location>
        <begin position="210"/>
        <end position="229"/>
    </location>
</feature>
<feature type="transmembrane region" description="Helical" evidence="11">
    <location>
        <begin position="20"/>
        <end position="40"/>
    </location>
</feature>
<dbReference type="InterPro" id="IPR014743">
    <property type="entry name" value="Cl-channel_core"/>
</dbReference>
<evidence type="ECO:0000256" key="10">
    <source>
        <dbReference type="PROSITE-ProRule" id="PRU00703"/>
    </source>
</evidence>
<feature type="domain" description="CBS" evidence="12">
    <location>
        <begin position="546"/>
        <end position="605"/>
    </location>
</feature>
<dbReference type="RefSeq" id="WP_145299185.1">
    <property type="nucleotide sequence ID" value="NZ_CP036299.1"/>
</dbReference>
<evidence type="ECO:0000313" key="14">
    <source>
        <dbReference type="Proteomes" id="UP000315349"/>
    </source>
</evidence>